<feature type="region of interest" description="Disordered" evidence="5">
    <location>
        <begin position="1"/>
        <end position="20"/>
    </location>
</feature>
<keyword evidence="3" id="KW-0804">Transcription</keyword>
<proteinExistence type="predicted"/>
<keyword evidence="1" id="KW-0805">Transcription regulation</keyword>
<reference evidence="8" key="1">
    <citation type="submission" date="2015-07" db="EMBL/GenBank/DDBJ databases">
        <authorList>
            <consortium name="Consortium for Microbial Forensics and Genomics (microFORGE)"/>
            <person name="Knight B.M."/>
            <person name="Roberts D.P."/>
            <person name="Lin D."/>
            <person name="Hari K."/>
            <person name="Fletcher J."/>
            <person name="Melcher U."/>
            <person name="Blagden T."/>
            <person name="Winegar R.A."/>
        </authorList>
    </citation>
    <scope>NUCLEOTIDE SEQUENCE [LARGE SCALE GENOMIC DNA]</scope>
    <source>
        <strain evidence="8">NRRL B-1447</strain>
    </source>
</reference>
<evidence type="ECO:0000256" key="1">
    <source>
        <dbReference type="ARBA" id="ARBA00023015"/>
    </source>
</evidence>
<dbReference type="GO" id="GO:0000976">
    <property type="term" value="F:transcription cis-regulatory region binding"/>
    <property type="evidence" value="ECO:0007669"/>
    <property type="project" value="TreeGrafter"/>
</dbReference>
<dbReference type="Proteomes" id="UP000037084">
    <property type="component" value="Unassembled WGS sequence"/>
</dbReference>
<evidence type="ECO:0000256" key="5">
    <source>
        <dbReference type="SAM" id="MobiDB-lite"/>
    </source>
</evidence>
<dbReference type="Pfam" id="PF02909">
    <property type="entry name" value="TetR_C_1"/>
    <property type="match status" value="1"/>
</dbReference>
<dbReference type="PROSITE" id="PS50977">
    <property type="entry name" value="HTH_TETR_2"/>
    <property type="match status" value="1"/>
</dbReference>
<evidence type="ECO:0000256" key="2">
    <source>
        <dbReference type="ARBA" id="ARBA00023125"/>
    </source>
</evidence>
<dbReference type="GO" id="GO:0045892">
    <property type="term" value="P:negative regulation of DNA-templated transcription"/>
    <property type="evidence" value="ECO:0007669"/>
    <property type="project" value="InterPro"/>
</dbReference>
<evidence type="ECO:0000259" key="6">
    <source>
        <dbReference type="PROSITE" id="PS50977"/>
    </source>
</evidence>
<dbReference type="InterPro" id="IPR009057">
    <property type="entry name" value="Homeodomain-like_sf"/>
</dbReference>
<dbReference type="PRINTS" id="PR00455">
    <property type="entry name" value="HTHTETR"/>
</dbReference>
<dbReference type="AlphaFoldDB" id="A0A0L8MXE9"/>
<name>A0A0L8MXE9_STRVG</name>
<evidence type="ECO:0000313" key="7">
    <source>
        <dbReference type="EMBL" id="KOG55082.1"/>
    </source>
</evidence>
<evidence type="ECO:0000256" key="3">
    <source>
        <dbReference type="ARBA" id="ARBA00023163"/>
    </source>
</evidence>
<dbReference type="InterPro" id="IPR004111">
    <property type="entry name" value="Repressor_TetR_C"/>
</dbReference>
<dbReference type="SUPFAM" id="SSF48498">
    <property type="entry name" value="Tetracyclin repressor-like, C-terminal domain"/>
    <property type="match status" value="1"/>
</dbReference>
<dbReference type="Gene3D" id="1.10.10.60">
    <property type="entry name" value="Homeodomain-like"/>
    <property type="match status" value="1"/>
</dbReference>
<dbReference type="InterPro" id="IPR050109">
    <property type="entry name" value="HTH-type_TetR-like_transc_reg"/>
</dbReference>
<sequence length="250" mass="26349">MVRAMSSPSTPARGRPARLDRTRTVDTALDLLDEVGLDALTMRRLADAMDVQAGALYRYFATKGDLLTAMAERMLADLAATAATTTATAAAKTEGAGDWSGQLAALARAMRTALLARRDGARVYAGTHATGPHTLGFAEAVIGVLRTAGFGEEEAARTLMAVVHLTIGHTLEEQAVLRPVGSEGAADPERLRLAADPERYPQLAAVLPTLTSEDFAAHFEFGLSLLLRGLGTLDRAPTCGDAAEIYSRGD</sequence>
<dbReference type="PATRIC" id="fig|1961.12.peg.2938"/>
<dbReference type="SUPFAM" id="SSF46689">
    <property type="entry name" value="Homeodomain-like"/>
    <property type="match status" value="1"/>
</dbReference>
<dbReference type="PANTHER" id="PTHR30055:SF151">
    <property type="entry name" value="TRANSCRIPTIONAL REGULATORY PROTEIN"/>
    <property type="match status" value="1"/>
</dbReference>
<dbReference type="EMBL" id="LGUV01000121">
    <property type="protein sequence ID" value="KOG55082.1"/>
    <property type="molecule type" value="Genomic_DNA"/>
</dbReference>
<protein>
    <submittedName>
        <fullName evidence="7">Transcriptional regulator</fullName>
    </submittedName>
</protein>
<comment type="caution">
    <text evidence="7">The sequence shown here is derived from an EMBL/GenBank/DDBJ whole genome shotgun (WGS) entry which is preliminary data.</text>
</comment>
<dbReference type="InterPro" id="IPR023772">
    <property type="entry name" value="DNA-bd_HTH_TetR-type_CS"/>
</dbReference>
<dbReference type="PANTHER" id="PTHR30055">
    <property type="entry name" value="HTH-TYPE TRANSCRIPTIONAL REGULATOR RUTR"/>
    <property type="match status" value="1"/>
</dbReference>
<dbReference type="GO" id="GO:0003700">
    <property type="term" value="F:DNA-binding transcription factor activity"/>
    <property type="evidence" value="ECO:0007669"/>
    <property type="project" value="TreeGrafter"/>
</dbReference>
<dbReference type="InterPro" id="IPR036271">
    <property type="entry name" value="Tet_transcr_reg_TetR-rel_C_sf"/>
</dbReference>
<organism evidence="7 8">
    <name type="scientific">Streptomyces virginiae</name>
    <name type="common">Streptomyces cinnamonensis</name>
    <dbReference type="NCBI Taxonomy" id="1961"/>
    <lineage>
        <taxon>Bacteria</taxon>
        <taxon>Bacillati</taxon>
        <taxon>Actinomycetota</taxon>
        <taxon>Actinomycetes</taxon>
        <taxon>Kitasatosporales</taxon>
        <taxon>Streptomycetaceae</taxon>
        <taxon>Streptomyces</taxon>
    </lineage>
</organism>
<dbReference type="PROSITE" id="PS01081">
    <property type="entry name" value="HTH_TETR_1"/>
    <property type="match status" value="1"/>
</dbReference>
<keyword evidence="2 4" id="KW-0238">DNA-binding</keyword>
<dbReference type="Pfam" id="PF00440">
    <property type="entry name" value="TetR_N"/>
    <property type="match status" value="1"/>
</dbReference>
<feature type="compositionally biased region" description="Polar residues" evidence="5">
    <location>
        <begin position="1"/>
        <end position="10"/>
    </location>
</feature>
<feature type="DNA-binding region" description="H-T-H motif" evidence="4">
    <location>
        <begin position="41"/>
        <end position="60"/>
    </location>
</feature>
<accession>A0A0L8MXE9</accession>
<gene>
    <name evidence="7" type="ORF">ADK75_12725</name>
</gene>
<dbReference type="Gene3D" id="1.10.357.10">
    <property type="entry name" value="Tetracycline Repressor, domain 2"/>
    <property type="match status" value="1"/>
</dbReference>
<evidence type="ECO:0000256" key="4">
    <source>
        <dbReference type="PROSITE-ProRule" id="PRU00335"/>
    </source>
</evidence>
<evidence type="ECO:0000313" key="8">
    <source>
        <dbReference type="Proteomes" id="UP000037084"/>
    </source>
</evidence>
<dbReference type="InterPro" id="IPR001647">
    <property type="entry name" value="HTH_TetR"/>
</dbReference>
<feature type="domain" description="HTH tetR-type" evidence="6">
    <location>
        <begin position="18"/>
        <end position="78"/>
    </location>
</feature>